<sequence>MGGGGRSCLGAISGMIGASLLLAGTPAHALDPARGIGQLHHSAWTIADGAPPDIWALAQSSDGYLWLGTGAGLYRFDGVRFEKFRPLAGDRLPSANVNALFADVRGDLWIGFEAGQISRLRRGRLKTFTPGAPGVSVLQIAGDRNGGVWAALAGRQGGLAHFSDDRWTVVGANAGLPPGSVSSVLAAHDGAIWAATGGWLWVRRPGAPRFERTAEAISQRARIVQARDGRIWLSPGAPHPIHAIAEHLQPRGTGRAGIGPVPPAIEPSGEKILIDRDNVLWGARSKGGIFRIGSAKPSAHRDPVERFTLSEGLSSNIANPLLEDREGNIWIGTNLGLDRFREANAVAAPGLPPTSRQGFQIAAERDGAVYVLTGDTLFRAYADRPADAIARFDAIPRSLHVDRSGMVWAGFEHGIAQLDSARFQPVALPGGAKGGVAGWIELADGRLCASMPGQGVFCRHGATWSRAPAPLGTLSEAPVQMAADSKHRLWLNYEDHLLMIDGARQTRFARREGLDVGGVELIAAIGDDIYALGDFGLARFDGNRFRTLRSERHPLLSRLSGISRGVDGALWLNGIEGVVRIESAALAAAFADPARPLRATLLDLDDGLPGVAQQDANTPTALTTKDGRLWLVTSHGIAWIDPRRLMRNPLPPPVSITRLVAAGRAYPASAMIALPAGTRSLQIDYTALSLSIPERVRFRYQLETVDGGWVDPGQRRQAFYTGLGPGQYRFRVLAANNDGVWNRRGATLDFVIPPTFGQSMWFKIIIAGLLLAAGWLLYSLRMRQLASRIRGQLEERLRERERIARELHDTLLQGFQGLVYRFQSAIDRLPPSSAARTDLEQALDLADAALADGRDRVRDLRSGSDDDDLAQHFANTAAQSGSPGASAFRVITEGQPRTLHPVVRAEITGIGDEAILNAIRHARATKIEVNIVYHARELLLQIADNGIGISADMIAGGRRNHFGMTGMRERAAVIRADFSIASRPGGGTQVTLTVPASIAYGAERRPRKGLFRRWMPGED</sequence>
<dbReference type="PANTHER" id="PTHR24421">
    <property type="entry name" value="NITRATE/NITRITE SENSOR PROTEIN NARX-RELATED"/>
    <property type="match status" value="1"/>
</dbReference>
<feature type="domain" description="Histidine kinase/HSP90-like ATPase" evidence="6">
    <location>
        <begin position="902"/>
        <end position="998"/>
    </location>
</feature>
<dbReference type="InterPro" id="IPR011712">
    <property type="entry name" value="Sig_transdc_His_kin_sub3_dim/P"/>
</dbReference>
<evidence type="ECO:0000256" key="3">
    <source>
        <dbReference type="ARBA" id="ARBA00023012"/>
    </source>
</evidence>
<dbReference type="InterPro" id="IPR013783">
    <property type="entry name" value="Ig-like_fold"/>
</dbReference>
<dbReference type="Proteomes" id="UP000198281">
    <property type="component" value="Unassembled WGS sequence"/>
</dbReference>
<dbReference type="SUPFAM" id="SSF63829">
    <property type="entry name" value="Calcium-dependent phosphotriesterase"/>
    <property type="match status" value="2"/>
</dbReference>
<dbReference type="InterPro" id="IPR011123">
    <property type="entry name" value="Y_Y_Y"/>
</dbReference>
<evidence type="ECO:0000259" key="6">
    <source>
        <dbReference type="SMART" id="SM00387"/>
    </source>
</evidence>
<dbReference type="Gene3D" id="2.130.10.10">
    <property type="entry name" value="YVTN repeat-like/Quinoprotein amine dehydrogenase"/>
    <property type="match status" value="3"/>
</dbReference>
<dbReference type="PANTHER" id="PTHR24421:SF62">
    <property type="entry name" value="SENSORY TRANSDUCTION HISTIDINE KINASE"/>
    <property type="match status" value="1"/>
</dbReference>
<dbReference type="Pfam" id="PF02518">
    <property type="entry name" value="HATPase_c"/>
    <property type="match status" value="1"/>
</dbReference>
<dbReference type="InterPro" id="IPR050482">
    <property type="entry name" value="Sensor_HK_TwoCompSys"/>
</dbReference>
<dbReference type="CDD" id="cd16917">
    <property type="entry name" value="HATPase_UhpB-NarQ-NarX-like"/>
    <property type="match status" value="1"/>
</dbReference>
<dbReference type="Gene3D" id="2.60.40.10">
    <property type="entry name" value="Immunoglobulins"/>
    <property type="match status" value="1"/>
</dbReference>
<gene>
    <name evidence="7" type="ORF">SAMN06295912_104103</name>
</gene>
<evidence type="ECO:0000313" key="7">
    <source>
        <dbReference type="EMBL" id="SNS31687.1"/>
    </source>
</evidence>
<evidence type="ECO:0000256" key="2">
    <source>
        <dbReference type="ARBA" id="ARBA00022777"/>
    </source>
</evidence>
<dbReference type="AlphaFoldDB" id="A0A239DH69"/>
<feature type="signal peptide" evidence="5">
    <location>
        <begin position="1"/>
        <end position="29"/>
    </location>
</feature>
<feature type="chain" id="PRO_5012805578" evidence="5">
    <location>
        <begin position="30"/>
        <end position="1019"/>
    </location>
</feature>
<dbReference type="InterPro" id="IPR011110">
    <property type="entry name" value="Reg_prop"/>
</dbReference>
<dbReference type="GO" id="GO:0046983">
    <property type="term" value="F:protein dimerization activity"/>
    <property type="evidence" value="ECO:0007669"/>
    <property type="project" value="InterPro"/>
</dbReference>
<protein>
    <submittedName>
        <fullName evidence="7">Two component regulator propeller</fullName>
    </submittedName>
</protein>
<evidence type="ECO:0000256" key="4">
    <source>
        <dbReference type="SAM" id="Phobius"/>
    </source>
</evidence>
<name>A0A239DH69_9SPHN</name>
<keyword evidence="8" id="KW-1185">Reference proteome</keyword>
<dbReference type="Gene3D" id="3.30.565.10">
    <property type="entry name" value="Histidine kinase-like ATPase, C-terminal domain"/>
    <property type="match status" value="1"/>
</dbReference>
<evidence type="ECO:0000256" key="1">
    <source>
        <dbReference type="ARBA" id="ARBA00022679"/>
    </source>
</evidence>
<dbReference type="EMBL" id="FZOS01000004">
    <property type="protein sequence ID" value="SNS31687.1"/>
    <property type="molecule type" value="Genomic_DNA"/>
</dbReference>
<proteinExistence type="predicted"/>
<dbReference type="InterPro" id="IPR036890">
    <property type="entry name" value="HATPase_C_sf"/>
</dbReference>
<dbReference type="GO" id="GO:0000155">
    <property type="term" value="F:phosphorelay sensor kinase activity"/>
    <property type="evidence" value="ECO:0007669"/>
    <property type="project" value="InterPro"/>
</dbReference>
<keyword evidence="4" id="KW-1133">Transmembrane helix</keyword>
<keyword evidence="4" id="KW-0812">Transmembrane</keyword>
<dbReference type="Pfam" id="PF07495">
    <property type="entry name" value="Y_Y_Y"/>
    <property type="match status" value="1"/>
</dbReference>
<dbReference type="Pfam" id="PF07494">
    <property type="entry name" value="Reg_prop"/>
    <property type="match status" value="2"/>
</dbReference>
<organism evidence="7 8">
    <name type="scientific">Edaphosphingomonas laterariae</name>
    <dbReference type="NCBI Taxonomy" id="861865"/>
    <lineage>
        <taxon>Bacteria</taxon>
        <taxon>Pseudomonadati</taxon>
        <taxon>Pseudomonadota</taxon>
        <taxon>Alphaproteobacteria</taxon>
        <taxon>Sphingomonadales</taxon>
        <taxon>Rhizorhabdaceae</taxon>
        <taxon>Edaphosphingomonas</taxon>
    </lineage>
</organism>
<dbReference type="SMART" id="SM00387">
    <property type="entry name" value="HATPase_c"/>
    <property type="match status" value="1"/>
</dbReference>
<reference evidence="8" key="1">
    <citation type="submission" date="2017-06" db="EMBL/GenBank/DDBJ databases">
        <authorList>
            <person name="Varghese N."/>
            <person name="Submissions S."/>
        </authorList>
    </citation>
    <scope>NUCLEOTIDE SEQUENCE [LARGE SCALE GENOMIC DNA]</scope>
    <source>
        <strain evidence="8">LNB2</strain>
    </source>
</reference>
<dbReference type="GO" id="GO:0016020">
    <property type="term" value="C:membrane"/>
    <property type="evidence" value="ECO:0007669"/>
    <property type="project" value="InterPro"/>
</dbReference>
<dbReference type="Gene3D" id="1.20.5.1930">
    <property type="match status" value="1"/>
</dbReference>
<keyword evidence="1" id="KW-0808">Transferase</keyword>
<keyword evidence="4" id="KW-0472">Membrane</keyword>
<evidence type="ECO:0000313" key="8">
    <source>
        <dbReference type="Proteomes" id="UP000198281"/>
    </source>
</evidence>
<dbReference type="OrthoDB" id="9778496at2"/>
<dbReference type="SUPFAM" id="SSF55874">
    <property type="entry name" value="ATPase domain of HSP90 chaperone/DNA topoisomerase II/histidine kinase"/>
    <property type="match status" value="1"/>
</dbReference>
<dbReference type="Pfam" id="PF07730">
    <property type="entry name" value="HisKA_3"/>
    <property type="match status" value="1"/>
</dbReference>
<keyword evidence="2" id="KW-0418">Kinase</keyword>
<keyword evidence="3" id="KW-0902">Two-component regulatory system</keyword>
<feature type="transmembrane region" description="Helical" evidence="4">
    <location>
        <begin position="760"/>
        <end position="780"/>
    </location>
</feature>
<accession>A0A239DH69</accession>
<evidence type="ECO:0000256" key="5">
    <source>
        <dbReference type="SAM" id="SignalP"/>
    </source>
</evidence>
<dbReference type="InterPro" id="IPR015943">
    <property type="entry name" value="WD40/YVTN_repeat-like_dom_sf"/>
</dbReference>
<keyword evidence="5" id="KW-0732">Signal</keyword>
<dbReference type="InterPro" id="IPR003594">
    <property type="entry name" value="HATPase_dom"/>
</dbReference>